<name>A0A3S5FG38_9PLAT</name>
<dbReference type="EMBL" id="CAAALY010250596">
    <property type="protein sequence ID" value="VEL35766.1"/>
    <property type="molecule type" value="Genomic_DNA"/>
</dbReference>
<evidence type="ECO:0000313" key="1">
    <source>
        <dbReference type="EMBL" id="VEL35766.1"/>
    </source>
</evidence>
<comment type="caution">
    <text evidence="1">The sequence shown here is derived from an EMBL/GenBank/DDBJ whole genome shotgun (WGS) entry which is preliminary data.</text>
</comment>
<proteinExistence type="predicted"/>
<reference evidence="1" key="1">
    <citation type="submission" date="2018-11" db="EMBL/GenBank/DDBJ databases">
        <authorList>
            <consortium name="Pathogen Informatics"/>
        </authorList>
    </citation>
    <scope>NUCLEOTIDE SEQUENCE</scope>
</reference>
<dbReference type="Proteomes" id="UP000784294">
    <property type="component" value="Unassembled WGS sequence"/>
</dbReference>
<protein>
    <submittedName>
        <fullName evidence="1">Uncharacterized protein</fullName>
    </submittedName>
</protein>
<accession>A0A3S5FG38</accession>
<keyword evidence="2" id="KW-1185">Reference proteome</keyword>
<organism evidence="1 2">
    <name type="scientific">Protopolystoma xenopodis</name>
    <dbReference type="NCBI Taxonomy" id="117903"/>
    <lineage>
        <taxon>Eukaryota</taxon>
        <taxon>Metazoa</taxon>
        <taxon>Spiralia</taxon>
        <taxon>Lophotrochozoa</taxon>
        <taxon>Platyhelminthes</taxon>
        <taxon>Monogenea</taxon>
        <taxon>Polyopisthocotylea</taxon>
        <taxon>Polystomatidea</taxon>
        <taxon>Polystomatidae</taxon>
        <taxon>Protopolystoma</taxon>
    </lineage>
</organism>
<dbReference type="AlphaFoldDB" id="A0A3S5FG38"/>
<gene>
    <name evidence="1" type="ORF">PXEA_LOCUS29206</name>
</gene>
<evidence type="ECO:0000313" key="2">
    <source>
        <dbReference type="Proteomes" id="UP000784294"/>
    </source>
</evidence>
<sequence>MFPHAPGRRVEGCARASIVLINEPVPLCRDNLEWLGRLRSVTSPSALSLSAPHLALCHIHSLTPSPCTPLHPLPYPSTVGTHRDRAKTLRNSPLSGFSFYARVACPRTGPVSGG</sequence>